<accession>A0A562K7P9</accession>
<dbReference type="Gene3D" id="1.10.540.10">
    <property type="entry name" value="Acyl-CoA dehydrogenase/oxidase, N-terminal domain"/>
    <property type="match status" value="1"/>
</dbReference>
<dbReference type="Gene3D" id="1.20.140.10">
    <property type="entry name" value="Butyryl-CoA Dehydrogenase, subunit A, domain 3"/>
    <property type="match status" value="1"/>
</dbReference>
<name>A0A562K7P9_SPHWJ</name>
<dbReference type="InterPro" id="IPR009075">
    <property type="entry name" value="AcylCo_DH/oxidase_C"/>
</dbReference>
<dbReference type="GO" id="GO:0005886">
    <property type="term" value="C:plasma membrane"/>
    <property type="evidence" value="ECO:0007669"/>
    <property type="project" value="TreeGrafter"/>
</dbReference>
<dbReference type="PANTHER" id="PTHR43292:SF3">
    <property type="entry name" value="ACYL-COA DEHYDROGENASE FADE29"/>
    <property type="match status" value="1"/>
</dbReference>
<dbReference type="InterPro" id="IPR009100">
    <property type="entry name" value="AcylCoA_DH/oxidase_NM_dom_sf"/>
</dbReference>
<dbReference type="GO" id="GO:0050660">
    <property type="term" value="F:flavin adenine dinucleotide binding"/>
    <property type="evidence" value="ECO:0007669"/>
    <property type="project" value="InterPro"/>
</dbReference>
<dbReference type="InterPro" id="IPR006091">
    <property type="entry name" value="Acyl-CoA_Oxase/DH_mid-dom"/>
</dbReference>
<evidence type="ECO:0000313" key="11">
    <source>
        <dbReference type="Proteomes" id="UP000316624"/>
    </source>
</evidence>
<evidence type="ECO:0000256" key="4">
    <source>
        <dbReference type="ARBA" id="ARBA00022827"/>
    </source>
</evidence>
<evidence type="ECO:0000256" key="3">
    <source>
        <dbReference type="ARBA" id="ARBA00022630"/>
    </source>
</evidence>
<dbReference type="Pfam" id="PF02771">
    <property type="entry name" value="Acyl-CoA_dh_N"/>
    <property type="match status" value="1"/>
</dbReference>
<dbReference type="InterPro" id="IPR052161">
    <property type="entry name" value="Mycobact_Acyl-CoA_DH"/>
</dbReference>
<dbReference type="EMBL" id="VLKK01000016">
    <property type="protein sequence ID" value="TWH91440.1"/>
    <property type="molecule type" value="Genomic_DNA"/>
</dbReference>
<comment type="similarity">
    <text evidence="2 6">Belongs to the acyl-CoA dehydrogenase family.</text>
</comment>
<dbReference type="SUPFAM" id="SSF56645">
    <property type="entry name" value="Acyl-CoA dehydrogenase NM domain-like"/>
    <property type="match status" value="1"/>
</dbReference>
<dbReference type="Pfam" id="PF02770">
    <property type="entry name" value="Acyl-CoA_dh_M"/>
    <property type="match status" value="1"/>
</dbReference>
<evidence type="ECO:0000259" key="7">
    <source>
        <dbReference type="Pfam" id="PF00441"/>
    </source>
</evidence>
<protein>
    <submittedName>
        <fullName evidence="10">Acyl-CoA dehydrogenase</fullName>
    </submittedName>
</protein>
<dbReference type="PANTHER" id="PTHR43292">
    <property type="entry name" value="ACYL-COA DEHYDROGENASE"/>
    <property type="match status" value="1"/>
</dbReference>
<keyword evidence="4 6" id="KW-0274">FAD</keyword>
<evidence type="ECO:0000256" key="1">
    <source>
        <dbReference type="ARBA" id="ARBA00001974"/>
    </source>
</evidence>
<dbReference type="Pfam" id="PF00441">
    <property type="entry name" value="Acyl-CoA_dh_1"/>
    <property type="match status" value="1"/>
</dbReference>
<dbReference type="InterPro" id="IPR037069">
    <property type="entry name" value="AcylCoA_DH/ox_N_sf"/>
</dbReference>
<evidence type="ECO:0000256" key="5">
    <source>
        <dbReference type="ARBA" id="ARBA00023002"/>
    </source>
</evidence>
<dbReference type="InterPro" id="IPR046373">
    <property type="entry name" value="Acyl-CoA_Oxase/DH_mid-dom_sf"/>
</dbReference>
<gene>
    <name evidence="10" type="ORF">IQ35_03254</name>
</gene>
<feature type="domain" description="Acyl-CoA dehydrogenase/oxidase C-terminal" evidence="7">
    <location>
        <begin position="230"/>
        <end position="394"/>
    </location>
</feature>
<organism evidence="10 11">
    <name type="scientific">Sphingobium wenxiniae (strain DSM 21828 / CGMCC 1.7748 / JZ-1)</name>
    <dbReference type="NCBI Taxonomy" id="595605"/>
    <lineage>
        <taxon>Bacteria</taxon>
        <taxon>Pseudomonadati</taxon>
        <taxon>Pseudomonadota</taxon>
        <taxon>Alphaproteobacteria</taxon>
        <taxon>Sphingomonadales</taxon>
        <taxon>Sphingomonadaceae</taxon>
        <taxon>Sphingobium</taxon>
    </lineage>
</organism>
<reference evidence="10 11" key="1">
    <citation type="journal article" date="2015" name="Stand. Genomic Sci.">
        <title>Genomic Encyclopedia of Bacterial and Archaeal Type Strains, Phase III: the genomes of soil and plant-associated and newly described type strains.</title>
        <authorList>
            <person name="Whitman W.B."/>
            <person name="Woyke T."/>
            <person name="Klenk H.P."/>
            <person name="Zhou Y."/>
            <person name="Lilburn T.G."/>
            <person name="Beck B.J."/>
            <person name="De Vos P."/>
            <person name="Vandamme P."/>
            <person name="Eisen J.A."/>
            <person name="Garrity G."/>
            <person name="Hugenholtz P."/>
            <person name="Kyrpides N.C."/>
        </authorList>
    </citation>
    <scope>NUCLEOTIDE SEQUENCE [LARGE SCALE GENOMIC DNA]</scope>
    <source>
        <strain evidence="10 11">CGMCC 1.7748</strain>
    </source>
</reference>
<proteinExistence type="inferred from homology"/>
<keyword evidence="5 6" id="KW-0560">Oxidoreductase</keyword>
<dbReference type="InterPro" id="IPR036250">
    <property type="entry name" value="AcylCo_DH-like_C"/>
</dbReference>
<dbReference type="AlphaFoldDB" id="A0A562K7P9"/>
<evidence type="ECO:0000256" key="6">
    <source>
        <dbReference type="RuleBase" id="RU362125"/>
    </source>
</evidence>
<dbReference type="SUPFAM" id="SSF47203">
    <property type="entry name" value="Acyl-CoA dehydrogenase C-terminal domain-like"/>
    <property type="match status" value="1"/>
</dbReference>
<feature type="domain" description="Acyl-CoA oxidase/dehydrogenase middle" evidence="8">
    <location>
        <begin position="127"/>
        <end position="218"/>
    </location>
</feature>
<comment type="cofactor">
    <cofactor evidence="1 6">
        <name>FAD</name>
        <dbReference type="ChEBI" id="CHEBI:57692"/>
    </cofactor>
</comment>
<dbReference type="GO" id="GO:0016627">
    <property type="term" value="F:oxidoreductase activity, acting on the CH-CH group of donors"/>
    <property type="evidence" value="ECO:0007669"/>
    <property type="project" value="InterPro"/>
</dbReference>
<feature type="domain" description="Acyl-CoA dehydrogenase/oxidase N-terminal" evidence="9">
    <location>
        <begin position="9"/>
        <end position="121"/>
    </location>
</feature>
<dbReference type="Proteomes" id="UP000316624">
    <property type="component" value="Unassembled WGS sequence"/>
</dbReference>
<evidence type="ECO:0000256" key="2">
    <source>
        <dbReference type="ARBA" id="ARBA00009347"/>
    </source>
</evidence>
<evidence type="ECO:0000259" key="9">
    <source>
        <dbReference type="Pfam" id="PF02771"/>
    </source>
</evidence>
<keyword evidence="3 6" id="KW-0285">Flavoprotein</keyword>
<evidence type="ECO:0000313" key="10">
    <source>
        <dbReference type="EMBL" id="TWH91440.1"/>
    </source>
</evidence>
<dbReference type="FunFam" id="2.40.110.10:FF:000011">
    <property type="entry name" value="Acyl-CoA dehydrogenase FadE34"/>
    <property type="match status" value="1"/>
</dbReference>
<dbReference type="InterPro" id="IPR013786">
    <property type="entry name" value="AcylCoA_DH/ox_N"/>
</dbReference>
<sequence>MDFEFDPRDDAFRQEVRAFVRDNLPADIARRGLTNYHTDKADTRAWTAILHGRGWSAPSWPVQFGGTGWTLMQQFIFDQECFAAGAPLLETGGLKMIGPVIYTFGSKEQHERFNVPFLRGEISWGQGFSEPNAGSDLAGLTTAAVRDGDHYVVNGRKLWTSGAQWANWLFCLVKTDPKERQRGISMILIKADAPGVTIRPIIDLGEGHHLNEMFFDNVRVPAENLVGEEGKGWTYAKFLLENERAFSAEVPRNKRNLALLRRIAADRKYRGRPFAEDPAFAARIEQLQSDLDSLEWMTLRALTAKSSGDLSLPVGSILKVRGTELQQKIGEMQVEALGDYGAIVYPHDKHVNGADDALGPDYAPGVLADFLYRRAVTIYGGSNEIQRTILAKQYLGL</sequence>
<evidence type="ECO:0000259" key="8">
    <source>
        <dbReference type="Pfam" id="PF02770"/>
    </source>
</evidence>
<keyword evidence="11" id="KW-1185">Reference proteome</keyword>
<comment type="caution">
    <text evidence="10">The sequence shown here is derived from an EMBL/GenBank/DDBJ whole genome shotgun (WGS) entry which is preliminary data.</text>
</comment>
<dbReference type="Gene3D" id="2.40.110.10">
    <property type="entry name" value="Butyryl-CoA Dehydrogenase, subunit A, domain 2"/>
    <property type="match status" value="1"/>
</dbReference>